<feature type="signal peptide" evidence="1">
    <location>
        <begin position="1"/>
        <end position="18"/>
    </location>
</feature>
<evidence type="ECO:0000313" key="3">
    <source>
        <dbReference type="Proteomes" id="UP000264980"/>
    </source>
</evidence>
<dbReference type="Gene3D" id="3.30.450.360">
    <property type="match status" value="1"/>
</dbReference>
<sequence>MGLGYWLLSMFLALFLFASDMTHRDANQASENTVSENLQRARKTVQYINTINDYLYDHPQSSGVLSDSVLGFTSVSSLTHIIHNSRVFVYQPDRLGLMGALTTVARNSALLGHVKNRRLIDNKGNDIQVTVPDVIPDTYLVYLN</sequence>
<geneLocation type="plasmid" evidence="2 3">
    <name>unnamed1</name>
</geneLocation>
<keyword evidence="1" id="KW-0732">Signal</keyword>
<evidence type="ECO:0008006" key="4">
    <source>
        <dbReference type="Google" id="ProtNLM"/>
    </source>
</evidence>
<dbReference type="InterPro" id="IPR009987">
    <property type="entry name" value="IM_PilM"/>
</dbReference>
<feature type="chain" id="PRO_5016980326" description="Pilus assembly protein PilM" evidence="1">
    <location>
        <begin position="19"/>
        <end position="144"/>
    </location>
</feature>
<dbReference type="AlphaFoldDB" id="A0A345CZX1"/>
<dbReference type="Proteomes" id="UP000264980">
    <property type="component" value="Plasmid unnamed1"/>
</dbReference>
<proteinExistence type="predicted"/>
<protein>
    <recommendedName>
        <fullName evidence="4">Pilus assembly protein PilM</fullName>
    </recommendedName>
</protein>
<evidence type="ECO:0000256" key="1">
    <source>
        <dbReference type="SAM" id="SignalP"/>
    </source>
</evidence>
<organism evidence="2 3">
    <name type="scientific">Erwinia tracheiphila</name>
    <dbReference type="NCBI Taxonomy" id="65700"/>
    <lineage>
        <taxon>Bacteria</taxon>
        <taxon>Pseudomonadati</taxon>
        <taxon>Pseudomonadota</taxon>
        <taxon>Gammaproteobacteria</taxon>
        <taxon>Enterobacterales</taxon>
        <taxon>Erwiniaceae</taxon>
        <taxon>Erwinia</taxon>
    </lineage>
</organism>
<dbReference type="EMBL" id="CP013971">
    <property type="protein sequence ID" value="AXF78988.1"/>
    <property type="molecule type" value="Genomic_DNA"/>
</dbReference>
<evidence type="ECO:0000313" key="2">
    <source>
        <dbReference type="EMBL" id="AXF78988.1"/>
    </source>
</evidence>
<dbReference type="RefSeq" id="WP_233480919.1">
    <property type="nucleotide sequence ID" value="NZ_CP013971.1"/>
</dbReference>
<reference evidence="2 3" key="1">
    <citation type="submission" date="2016-01" db="EMBL/GenBank/DDBJ databases">
        <authorList>
            <person name="Oliw E.H."/>
        </authorList>
    </citation>
    <scope>NUCLEOTIDE SEQUENCE [LARGE SCALE GENOMIC DNA]</scope>
    <source>
        <strain evidence="2 3">MDcuke</strain>
        <plasmid evidence="2 3">unnamed1</plasmid>
    </source>
</reference>
<name>A0A345CZX1_9GAMM</name>
<keyword evidence="2" id="KW-0614">Plasmid</keyword>
<dbReference type="Pfam" id="PF07419">
    <property type="entry name" value="PilM"/>
    <property type="match status" value="1"/>
</dbReference>
<gene>
    <name evidence="2" type="ORF">AV903_26380</name>
</gene>
<accession>A0A345CZX1</accession>